<reference evidence="1" key="1">
    <citation type="journal article" date="2014" name="Front. Microbiol.">
        <title>High frequency of phylogenetically diverse reductive dehalogenase-homologous genes in deep subseafloor sedimentary metagenomes.</title>
        <authorList>
            <person name="Kawai M."/>
            <person name="Futagami T."/>
            <person name="Toyoda A."/>
            <person name="Takaki Y."/>
            <person name="Nishi S."/>
            <person name="Hori S."/>
            <person name="Arai W."/>
            <person name="Tsubouchi T."/>
            <person name="Morono Y."/>
            <person name="Uchiyama I."/>
            <person name="Ito T."/>
            <person name="Fujiyama A."/>
            <person name="Inagaki F."/>
            <person name="Takami H."/>
        </authorList>
    </citation>
    <scope>NUCLEOTIDE SEQUENCE</scope>
    <source>
        <strain evidence="1">Expedition CK06-06</strain>
    </source>
</reference>
<proteinExistence type="predicted"/>
<evidence type="ECO:0000313" key="1">
    <source>
        <dbReference type="EMBL" id="GAI74181.1"/>
    </source>
</evidence>
<accession>X1S4V9</accession>
<name>X1S4V9_9ZZZZ</name>
<protein>
    <submittedName>
        <fullName evidence="1">Uncharacterized protein</fullName>
    </submittedName>
</protein>
<sequence length="49" mass="5600">RRMIGSPRIDLSYKPRRDYHEVVSVSFLHQPLYDGLAGSVENTPSVREA</sequence>
<comment type="caution">
    <text evidence="1">The sequence shown here is derived from an EMBL/GenBank/DDBJ whole genome shotgun (WGS) entry which is preliminary data.</text>
</comment>
<feature type="non-terminal residue" evidence="1">
    <location>
        <position position="1"/>
    </location>
</feature>
<organism evidence="1">
    <name type="scientific">marine sediment metagenome</name>
    <dbReference type="NCBI Taxonomy" id="412755"/>
    <lineage>
        <taxon>unclassified sequences</taxon>
        <taxon>metagenomes</taxon>
        <taxon>ecological metagenomes</taxon>
    </lineage>
</organism>
<dbReference type="EMBL" id="BARW01014259">
    <property type="protein sequence ID" value="GAI74181.1"/>
    <property type="molecule type" value="Genomic_DNA"/>
</dbReference>
<gene>
    <name evidence="1" type="ORF">S12H4_25426</name>
</gene>
<dbReference type="AlphaFoldDB" id="X1S4V9"/>